<comment type="subunit">
    <text evidence="18">Homotetramer.</text>
</comment>
<evidence type="ECO:0000256" key="6">
    <source>
        <dbReference type="ARBA" id="ARBA00015618"/>
    </source>
</evidence>
<evidence type="ECO:0000256" key="3">
    <source>
        <dbReference type="ARBA" id="ARBA00004906"/>
    </source>
</evidence>
<dbReference type="SUPFAM" id="SSF57850">
    <property type="entry name" value="RING/U-box"/>
    <property type="match status" value="1"/>
</dbReference>
<evidence type="ECO:0000256" key="14">
    <source>
        <dbReference type="ARBA" id="ARBA00023187"/>
    </source>
</evidence>
<dbReference type="Pfam" id="PF08606">
    <property type="entry name" value="Prp19"/>
    <property type="match status" value="1"/>
</dbReference>
<evidence type="ECO:0000256" key="19">
    <source>
        <dbReference type="SAM" id="MobiDB-lite"/>
    </source>
</evidence>
<comment type="pathway">
    <text evidence="3 18">Protein modification; protein ubiquitination.</text>
</comment>
<dbReference type="GO" id="GO:0061630">
    <property type="term" value="F:ubiquitin protein ligase activity"/>
    <property type="evidence" value="ECO:0007669"/>
    <property type="project" value="UniProtKB-UniRule"/>
</dbReference>
<dbReference type="Proteomes" id="UP000077115">
    <property type="component" value="Unassembled WGS sequence"/>
</dbReference>
<keyword evidence="13 18" id="KW-0833">Ubl conjugation pathway</keyword>
<evidence type="ECO:0000256" key="8">
    <source>
        <dbReference type="ARBA" id="ARBA00022664"/>
    </source>
</evidence>
<evidence type="ECO:0000313" key="21">
    <source>
        <dbReference type="EMBL" id="OAJ41051.1"/>
    </source>
</evidence>
<dbReference type="InterPro" id="IPR003613">
    <property type="entry name" value="Ubox_domain"/>
</dbReference>
<dbReference type="InterPro" id="IPR001680">
    <property type="entry name" value="WD40_rpt"/>
</dbReference>
<dbReference type="InterPro" id="IPR013915">
    <property type="entry name" value="Prp19_cc"/>
</dbReference>
<dbReference type="PROSITE" id="PS51698">
    <property type="entry name" value="U_BOX"/>
    <property type="match status" value="1"/>
</dbReference>
<keyword evidence="16 18" id="KW-0539">Nucleus</keyword>
<dbReference type="PANTHER" id="PTHR43995:SF1">
    <property type="entry name" value="PRE-MRNA-PROCESSING FACTOR 19"/>
    <property type="match status" value="1"/>
</dbReference>
<evidence type="ECO:0000256" key="18">
    <source>
        <dbReference type="RuleBase" id="RU367101"/>
    </source>
</evidence>
<evidence type="ECO:0000259" key="20">
    <source>
        <dbReference type="PROSITE" id="PS51698"/>
    </source>
</evidence>
<dbReference type="VEuPathDB" id="FungiDB:BDEG_24706"/>
<evidence type="ECO:0000256" key="13">
    <source>
        <dbReference type="ARBA" id="ARBA00022786"/>
    </source>
</evidence>
<dbReference type="GO" id="GO:0071006">
    <property type="term" value="C:U2-type catalytic step 1 spliceosome"/>
    <property type="evidence" value="ECO:0007669"/>
    <property type="project" value="TreeGrafter"/>
</dbReference>
<evidence type="ECO:0000256" key="17">
    <source>
        <dbReference type="PROSITE-ProRule" id="PRU00221"/>
    </source>
</evidence>
<dbReference type="GO" id="GO:0000974">
    <property type="term" value="C:Prp19 complex"/>
    <property type="evidence" value="ECO:0007669"/>
    <property type="project" value="UniProtKB-UniRule"/>
</dbReference>
<reference evidence="21 22" key="2">
    <citation type="submission" date="2016-05" db="EMBL/GenBank/DDBJ databases">
        <title>Lineage-specific infection strategies underlie the spectrum of fungal disease in amphibians.</title>
        <authorList>
            <person name="Cuomo C.A."/>
            <person name="Farrer R.A."/>
            <person name="James T."/>
            <person name="Longcore J."/>
            <person name="Birren B."/>
        </authorList>
    </citation>
    <scope>NUCLEOTIDE SEQUENCE [LARGE SCALE GENOMIC DNA]</scope>
    <source>
        <strain evidence="21 22">JEL423</strain>
    </source>
</reference>
<dbReference type="InterPro" id="IPR038959">
    <property type="entry name" value="Prp19"/>
</dbReference>
<keyword evidence="8 18" id="KW-0507">mRNA processing</keyword>
<evidence type="ECO:0000256" key="5">
    <source>
        <dbReference type="ARBA" id="ARBA00012483"/>
    </source>
</evidence>
<sequence length="522" mass="57313">MFCAISGEAPREPVVSIKSGLLFEKSLILKHIADCGTDPENNEPLTVDDLISVKSASKVIKPRPPVATSIPTLLLTLQNEWDSVMLETHQLKQHYHSTRLELANALYEYDAAKRVIARLIKERDDARSTLSQFKASHGTSQSNGHAVASDNTTADVDMAPVTESALPEAMVQTINKTSEELSQTRRKRKAPETLATIEEIASMTEIAENTSIHTAKEPTSLSLDLFTADIDGNSISWALLAGKDGSVYILDASNKCESEISHAKAHSKPVTCAVWRGASKKSFITTSFDHTVKLWNVDRVKNSYKIKSAIVFDAHKDRATMVSVHPSGEFAISVGMDSIWAILDLDSGKIVASVSHPEITSGYTTVQFHPDGFLLGTGTNDSLIHLWDTKTLTKAHTFTGHLDGTITSIAFSENGYYLASTSDKETCVRFWDLRKLTNFYTLELGPIEGVTGIARVRFDHSGQYVGICVGNELRIHLVKKWDHVATFTNNGASLTDFAFGVDAKYVVMVGQERKLSFFSNAE</sequence>
<gene>
    <name evidence="21" type="ORF">BDEG_24706</name>
</gene>
<dbReference type="InterPro" id="IPR015943">
    <property type="entry name" value="WD40/YVTN_repeat-like_dom_sf"/>
</dbReference>
<dbReference type="InterPro" id="IPR019775">
    <property type="entry name" value="WD40_repeat_CS"/>
</dbReference>
<evidence type="ECO:0000256" key="9">
    <source>
        <dbReference type="ARBA" id="ARBA00022679"/>
    </source>
</evidence>
<dbReference type="InterPro" id="IPR036322">
    <property type="entry name" value="WD40_repeat_dom_sf"/>
</dbReference>
<dbReference type="Gene3D" id="3.30.40.10">
    <property type="entry name" value="Zinc/RING finger domain, C3HC4 (zinc finger)"/>
    <property type="match status" value="1"/>
</dbReference>
<comment type="function">
    <text evidence="18">Ubiquitin-protein ligase which is mainly involved pre-mRNA splicing and DNA repair. Required for pre-mRNA splicing as component of the spliceosome.</text>
</comment>
<evidence type="ECO:0000256" key="15">
    <source>
        <dbReference type="ARBA" id="ARBA00023204"/>
    </source>
</evidence>
<keyword evidence="15 18" id="KW-0234">DNA repair</keyword>
<feature type="domain" description="U-box" evidence="20">
    <location>
        <begin position="1"/>
        <end position="71"/>
    </location>
</feature>
<organism evidence="21 22">
    <name type="scientific">Batrachochytrium dendrobatidis (strain JEL423)</name>
    <dbReference type="NCBI Taxonomy" id="403673"/>
    <lineage>
        <taxon>Eukaryota</taxon>
        <taxon>Fungi</taxon>
        <taxon>Fungi incertae sedis</taxon>
        <taxon>Chytridiomycota</taxon>
        <taxon>Chytridiomycota incertae sedis</taxon>
        <taxon>Chytridiomycetes</taxon>
        <taxon>Rhizophydiales</taxon>
        <taxon>Rhizophydiales incertae sedis</taxon>
        <taxon>Batrachochytrium</taxon>
    </lineage>
</organism>
<keyword evidence="12 18" id="KW-0227">DNA damage</keyword>
<dbReference type="PANTHER" id="PTHR43995">
    <property type="entry name" value="PRE-MRNA-PROCESSING FACTOR 19"/>
    <property type="match status" value="1"/>
</dbReference>
<dbReference type="OrthoDB" id="687049at2759"/>
<dbReference type="STRING" id="403673.A0A177WNW8"/>
<reference evidence="21 22" key="1">
    <citation type="submission" date="2006-10" db="EMBL/GenBank/DDBJ databases">
        <title>The Genome Sequence of Batrachochytrium dendrobatidis JEL423.</title>
        <authorList>
            <consortium name="The Broad Institute Genome Sequencing Platform"/>
            <person name="Birren B."/>
            <person name="Lander E."/>
            <person name="Galagan J."/>
            <person name="Cuomo C."/>
            <person name="Devon K."/>
            <person name="Jaffe D."/>
            <person name="Butler J."/>
            <person name="Alvarez P."/>
            <person name="Gnerre S."/>
            <person name="Grabherr M."/>
            <person name="Kleber M."/>
            <person name="Mauceli E."/>
            <person name="Brockman W."/>
            <person name="Young S."/>
            <person name="LaButti K."/>
            <person name="Sykes S."/>
            <person name="DeCaprio D."/>
            <person name="Crawford M."/>
            <person name="Koehrsen M."/>
            <person name="Engels R."/>
            <person name="Montgomery P."/>
            <person name="Pearson M."/>
            <person name="Howarth C."/>
            <person name="Larson L."/>
            <person name="White J."/>
            <person name="O'Leary S."/>
            <person name="Kodira C."/>
            <person name="Zeng Q."/>
            <person name="Yandava C."/>
            <person name="Alvarado L."/>
            <person name="Longcore J."/>
            <person name="James T."/>
        </authorList>
    </citation>
    <scope>NUCLEOTIDE SEQUENCE [LARGE SCALE GENOMIC DNA]</scope>
    <source>
        <strain evidence="21 22">JEL423</strain>
    </source>
</reference>
<name>A0A177WNW8_BATDL</name>
<keyword evidence="14 18" id="KW-0508">mRNA splicing</keyword>
<proteinExistence type="inferred from homology"/>
<comment type="catalytic activity">
    <reaction evidence="1 18">
        <text>S-ubiquitinyl-[E2 ubiquitin-conjugating enzyme]-L-cysteine + [acceptor protein]-L-lysine = [E2 ubiquitin-conjugating enzyme]-L-cysteine + N(6)-ubiquitinyl-[acceptor protein]-L-lysine.</text>
        <dbReference type="EC" id="2.3.2.27"/>
    </reaction>
</comment>
<dbReference type="GO" id="GO:0005737">
    <property type="term" value="C:cytoplasm"/>
    <property type="evidence" value="ECO:0007669"/>
    <property type="project" value="TreeGrafter"/>
</dbReference>
<dbReference type="EMBL" id="DS022305">
    <property type="protein sequence ID" value="OAJ41051.1"/>
    <property type="molecule type" value="Genomic_DNA"/>
</dbReference>
<dbReference type="SMART" id="SM00320">
    <property type="entry name" value="WD40"/>
    <property type="match status" value="6"/>
</dbReference>
<dbReference type="PROSITE" id="PS00678">
    <property type="entry name" value="WD_REPEATS_1"/>
    <property type="match status" value="1"/>
</dbReference>
<evidence type="ECO:0000256" key="11">
    <source>
        <dbReference type="ARBA" id="ARBA00022737"/>
    </source>
</evidence>
<feature type="region of interest" description="Disordered" evidence="19">
    <location>
        <begin position="131"/>
        <end position="154"/>
    </location>
</feature>
<comment type="similarity">
    <text evidence="4 18">Belongs to the WD repeat PRP19 family.</text>
</comment>
<keyword evidence="7 17" id="KW-0853">WD repeat</keyword>
<evidence type="ECO:0000256" key="16">
    <source>
        <dbReference type="ARBA" id="ARBA00023242"/>
    </source>
</evidence>
<protein>
    <recommendedName>
        <fullName evidence="6 18">Pre-mRNA-processing factor 19</fullName>
        <ecNumber evidence="5 18">2.3.2.27</ecNumber>
    </recommendedName>
</protein>
<evidence type="ECO:0000256" key="12">
    <source>
        <dbReference type="ARBA" id="ARBA00022763"/>
    </source>
</evidence>
<keyword evidence="10 18" id="KW-0747">Spliceosome</keyword>
<evidence type="ECO:0000256" key="10">
    <source>
        <dbReference type="ARBA" id="ARBA00022728"/>
    </source>
</evidence>
<evidence type="ECO:0000313" key="22">
    <source>
        <dbReference type="Proteomes" id="UP000077115"/>
    </source>
</evidence>
<dbReference type="FunFam" id="3.30.40.10:FF:000027">
    <property type="entry name" value="Pre-mRNA-processing factor 19, putative"/>
    <property type="match status" value="1"/>
</dbReference>
<feature type="repeat" description="WD" evidence="17">
    <location>
        <begin position="364"/>
        <end position="397"/>
    </location>
</feature>
<dbReference type="CDD" id="cd16656">
    <property type="entry name" value="RING-Ubox_PRP19"/>
    <property type="match status" value="1"/>
</dbReference>
<dbReference type="EC" id="2.3.2.27" evidence="5 18"/>
<feature type="repeat" description="WD" evidence="17">
    <location>
        <begin position="263"/>
        <end position="305"/>
    </location>
</feature>
<dbReference type="SUPFAM" id="SSF50978">
    <property type="entry name" value="WD40 repeat-like"/>
    <property type="match status" value="1"/>
</dbReference>
<comment type="subcellular location">
    <subcellularLocation>
        <location evidence="2 18">Nucleus</location>
    </subcellularLocation>
</comment>
<keyword evidence="11" id="KW-0677">Repeat</keyword>
<evidence type="ECO:0000256" key="2">
    <source>
        <dbReference type="ARBA" id="ARBA00004123"/>
    </source>
</evidence>
<dbReference type="InterPro" id="IPR013083">
    <property type="entry name" value="Znf_RING/FYVE/PHD"/>
</dbReference>
<dbReference type="eggNOG" id="KOG0289">
    <property type="taxonomic scope" value="Eukaryota"/>
</dbReference>
<evidence type="ECO:0000256" key="7">
    <source>
        <dbReference type="ARBA" id="ARBA00022574"/>
    </source>
</evidence>
<dbReference type="PROSITE" id="PS50082">
    <property type="entry name" value="WD_REPEATS_2"/>
    <property type="match status" value="2"/>
</dbReference>
<dbReference type="Gene3D" id="2.130.10.10">
    <property type="entry name" value="YVTN repeat-like/Quinoprotein amine dehydrogenase"/>
    <property type="match status" value="1"/>
</dbReference>
<dbReference type="GO" id="GO:0070534">
    <property type="term" value="P:protein K63-linked ubiquitination"/>
    <property type="evidence" value="ECO:0007669"/>
    <property type="project" value="UniProtKB-UniRule"/>
</dbReference>
<dbReference type="UniPathway" id="UPA00143"/>
<dbReference type="Pfam" id="PF00400">
    <property type="entry name" value="WD40"/>
    <property type="match status" value="3"/>
</dbReference>
<dbReference type="AlphaFoldDB" id="A0A177WNW8"/>
<evidence type="ECO:0000256" key="4">
    <source>
        <dbReference type="ARBA" id="ARBA00006388"/>
    </source>
</evidence>
<keyword evidence="9 18" id="KW-0808">Transferase</keyword>
<dbReference type="GO" id="GO:0006281">
    <property type="term" value="P:DNA repair"/>
    <property type="evidence" value="ECO:0007669"/>
    <property type="project" value="UniProtKB-KW"/>
</dbReference>
<dbReference type="InterPro" id="IPR055340">
    <property type="entry name" value="RING-Ubox_PRP19"/>
</dbReference>
<dbReference type="SMART" id="SM00504">
    <property type="entry name" value="Ubox"/>
    <property type="match status" value="1"/>
</dbReference>
<dbReference type="GO" id="GO:0000398">
    <property type="term" value="P:mRNA splicing, via spliceosome"/>
    <property type="evidence" value="ECO:0007669"/>
    <property type="project" value="InterPro"/>
</dbReference>
<accession>A0A177WNW8</accession>
<evidence type="ECO:0000256" key="1">
    <source>
        <dbReference type="ARBA" id="ARBA00000900"/>
    </source>
</evidence>